<name>A0ABQ1PX48_9GAMM</name>
<keyword evidence="3" id="KW-0573">Peptidoglycan synthesis</keyword>
<gene>
    <name evidence="9" type="ORF">GCM10007418_25300</name>
</gene>
<proteinExistence type="predicted"/>
<evidence type="ECO:0000256" key="1">
    <source>
        <dbReference type="ARBA" id="ARBA00022729"/>
    </source>
</evidence>
<dbReference type="Gene3D" id="1.25.40.10">
    <property type="entry name" value="Tetratricopeptide repeat domain"/>
    <property type="match status" value="1"/>
</dbReference>
<organism evidence="9 10">
    <name type="scientific">Halopseudomonas salina</name>
    <dbReference type="NCBI Taxonomy" id="1323744"/>
    <lineage>
        <taxon>Bacteria</taxon>
        <taxon>Pseudomonadati</taxon>
        <taxon>Pseudomonadota</taxon>
        <taxon>Gammaproteobacteria</taxon>
        <taxon>Pseudomonadales</taxon>
        <taxon>Pseudomonadaceae</taxon>
        <taxon>Halopseudomonas</taxon>
    </lineage>
</organism>
<keyword evidence="1 8" id="KW-0732">Signal</keyword>
<sequence length="607" mass="66802">MPCNKRLPILSLALAVLLVGCASPPQSLSELPRTPQASAEKILADADKYSGAEANLLRLYAAQAASDAGQAQQVLSILERIPQSELPLDQQVRFSTLQARSALELKQPEMALRALRHPSMNQIDNLPLTDQVAIQRLRVLALGATGEPLKAARERVFMHGVLSGGERNANLLAIWENLQKVPTPELTQATENADGELRSWLELALIEREFRNIDLQVQAIKAWRDENSAHPAAQPLPDSIQQLLELHASRPQHIALLLPFEGPLASAAEALRDGFLAAQYQAQSKGLDQPRVSLYDSTAYSDLDQFYAQASADGVEWVIGPLDRARVGRLATRATLPIPTLALNYAEQEGPYPQDLFQFGLAPEDEARSAAMQAWEQGHRQMAALHTTTDWGERAYQSFRRSWEEMGGVLIGRVVIDQPAAISGQIADLLQIRQSEQRSQRVSRALNGNVVVQPTPRQDLDALFIAVNPQQARQIKPTLAFQYAADLPVYATSHVYQVGLDGQQNADMDGIVVAEIPWLLTRNDTLYGQVTDNWPQAQGPLGRLYAMGIDAQRIFSRLPQMQQHASTRVNGATGELTLAPDGRIQRQLSWGVMERGQLSATSAARVQ</sequence>
<dbReference type="InterPro" id="IPR011990">
    <property type="entry name" value="TPR-like_helical_dom_sf"/>
</dbReference>
<keyword evidence="6" id="KW-0998">Cell outer membrane</keyword>
<evidence type="ECO:0000256" key="6">
    <source>
        <dbReference type="ARBA" id="ARBA00023237"/>
    </source>
</evidence>
<accession>A0ABQ1PX48</accession>
<keyword evidence="10" id="KW-1185">Reference proteome</keyword>
<feature type="signal peptide" evidence="8">
    <location>
        <begin position="1"/>
        <end position="22"/>
    </location>
</feature>
<dbReference type="Gene3D" id="1.25.40.650">
    <property type="match status" value="1"/>
</dbReference>
<keyword evidence="7" id="KW-0449">Lipoprotein</keyword>
<evidence type="ECO:0000256" key="4">
    <source>
        <dbReference type="ARBA" id="ARBA00023136"/>
    </source>
</evidence>
<evidence type="ECO:0000256" key="2">
    <source>
        <dbReference type="ARBA" id="ARBA00022960"/>
    </source>
</evidence>
<dbReference type="InterPro" id="IPR007443">
    <property type="entry name" value="LpoA"/>
</dbReference>
<keyword evidence="2" id="KW-0133">Cell shape</keyword>
<evidence type="ECO:0000256" key="3">
    <source>
        <dbReference type="ARBA" id="ARBA00022984"/>
    </source>
</evidence>
<dbReference type="PANTHER" id="PTHR38038:SF1">
    <property type="entry name" value="PENICILLIN-BINDING PROTEIN ACTIVATOR LPOA"/>
    <property type="match status" value="1"/>
</dbReference>
<protein>
    <submittedName>
        <fullName evidence="9">Penicillin-binding protein activator</fullName>
    </submittedName>
</protein>
<dbReference type="InterPro" id="IPR028082">
    <property type="entry name" value="Peripla_BP_I"/>
</dbReference>
<dbReference type="SUPFAM" id="SSF53822">
    <property type="entry name" value="Periplasmic binding protein-like I"/>
    <property type="match status" value="1"/>
</dbReference>
<evidence type="ECO:0000256" key="7">
    <source>
        <dbReference type="ARBA" id="ARBA00023288"/>
    </source>
</evidence>
<evidence type="ECO:0000313" key="10">
    <source>
        <dbReference type="Proteomes" id="UP000638188"/>
    </source>
</evidence>
<evidence type="ECO:0000313" key="9">
    <source>
        <dbReference type="EMBL" id="GGD05229.1"/>
    </source>
</evidence>
<evidence type="ECO:0000256" key="8">
    <source>
        <dbReference type="SAM" id="SignalP"/>
    </source>
</evidence>
<dbReference type="Proteomes" id="UP000638188">
    <property type="component" value="Unassembled WGS sequence"/>
</dbReference>
<feature type="chain" id="PRO_5047245687" evidence="8">
    <location>
        <begin position="23"/>
        <end position="607"/>
    </location>
</feature>
<reference evidence="10" key="1">
    <citation type="journal article" date="2019" name="Int. J. Syst. Evol. Microbiol.">
        <title>The Global Catalogue of Microorganisms (GCM) 10K type strain sequencing project: providing services to taxonomists for standard genome sequencing and annotation.</title>
        <authorList>
            <consortium name="The Broad Institute Genomics Platform"/>
            <consortium name="The Broad Institute Genome Sequencing Center for Infectious Disease"/>
            <person name="Wu L."/>
            <person name="Ma J."/>
        </authorList>
    </citation>
    <scope>NUCLEOTIDE SEQUENCE [LARGE SCALE GENOMIC DNA]</scope>
    <source>
        <strain evidence="10">CGMCC 1.12482</strain>
    </source>
</reference>
<dbReference type="Pfam" id="PF04348">
    <property type="entry name" value="LppC"/>
    <property type="match status" value="1"/>
</dbReference>
<dbReference type="EMBL" id="BMFF01000005">
    <property type="protein sequence ID" value="GGD05229.1"/>
    <property type="molecule type" value="Genomic_DNA"/>
</dbReference>
<evidence type="ECO:0000256" key="5">
    <source>
        <dbReference type="ARBA" id="ARBA00023139"/>
    </source>
</evidence>
<keyword evidence="4" id="KW-0472">Membrane</keyword>
<dbReference type="RefSeq" id="WP_150278118.1">
    <property type="nucleotide sequence ID" value="NZ_BMFF01000005.1"/>
</dbReference>
<comment type="caution">
    <text evidence="9">The sequence shown here is derived from an EMBL/GenBank/DDBJ whole genome shotgun (WGS) entry which is preliminary data.</text>
</comment>
<dbReference type="PANTHER" id="PTHR38038">
    <property type="entry name" value="PENICILLIN-BINDING PROTEIN ACTIVATOR LPOA"/>
    <property type="match status" value="1"/>
</dbReference>
<dbReference type="PROSITE" id="PS51257">
    <property type="entry name" value="PROKAR_LIPOPROTEIN"/>
    <property type="match status" value="1"/>
</dbReference>
<dbReference type="CDD" id="cd06339">
    <property type="entry name" value="PBP1_YraM_LppC_lipoprotein-like"/>
    <property type="match status" value="1"/>
</dbReference>
<keyword evidence="5" id="KW-0564">Palmitate</keyword>
<dbReference type="Gene3D" id="3.40.50.2300">
    <property type="match status" value="2"/>
</dbReference>